<evidence type="ECO:0000313" key="1">
    <source>
        <dbReference type="EMBL" id="KAG7295892.1"/>
    </source>
</evidence>
<comment type="caution">
    <text evidence="1">The sequence shown here is derived from an EMBL/GenBank/DDBJ whole genome shotgun (WGS) entry which is preliminary data.</text>
</comment>
<organism evidence="1 2">
    <name type="scientific">Plutella xylostella</name>
    <name type="common">Diamondback moth</name>
    <name type="synonym">Plutella maculipennis</name>
    <dbReference type="NCBI Taxonomy" id="51655"/>
    <lineage>
        <taxon>Eukaryota</taxon>
        <taxon>Metazoa</taxon>
        <taxon>Ecdysozoa</taxon>
        <taxon>Arthropoda</taxon>
        <taxon>Hexapoda</taxon>
        <taxon>Insecta</taxon>
        <taxon>Pterygota</taxon>
        <taxon>Neoptera</taxon>
        <taxon>Endopterygota</taxon>
        <taxon>Lepidoptera</taxon>
        <taxon>Glossata</taxon>
        <taxon>Ditrysia</taxon>
        <taxon>Yponomeutoidea</taxon>
        <taxon>Plutellidae</taxon>
        <taxon>Plutella</taxon>
    </lineage>
</organism>
<protein>
    <recommendedName>
        <fullName evidence="3">Tudor domain-containing protein</fullName>
    </recommendedName>
</protein>
<dbReference type="EMBL" id="JAHIBW010000029">
    <property type="protein sequence ID" value="KAG7295892.1"/>
    <property type="molecule type" value="Genomic_DNA"/>
</dbReference>
<reference evidence="1 2" key="1">
    <citation type="submission" date="2021-06" db="EMBL/GenBank/DDBJ databases">
        <title>A haploid diamondback moth (Plutella xylostella L.) genome assembly resolves 31 chromosomes and identifies a diamide resistance mutation.</title>
        <authorList>
            <person name="Ward C.M."/>
            <person name="Perry K.D."/>
            <person name="Baker G."/>
            <person name="Powis K."/>
            <person name="Heckel D.G."/>
            <person name="Baxter S.W."/>
        </authorList>
    </citation>
    <scope>NUCLEOTIDE SEQUENCE [LARGE SCALE GENOMIC DNA]</scope>
    <source>
        <strain evidence="1 2">LV</strain>
        <tissue evidence="1">Single pupa</tissue>
    </source>
</reference>
<keyword evidence="2" id="KW-1185">Reference proteome</keyword>
<name>A0ABQ7PSD9_PLUXY</name>
<evidence type="ECO:0000313" key="2">
    <source>
        <dbReference type="Proteomes" id="UP000823941"/>
    </source>
</evidence>
<gene>
    <name evidence="1" type="ORF">JYU34_020976</name>
</gene>
<accession>A0ABQ7PSD9</accession>
<sequence length="331" mass="37851">MNITITTFTNPFSFFCTSEAETSVQNVELFDAAEAEPYKPHGFNEVSKVFHGQYVAVIWKGKWVRGIVSMESQFLIWLVDYGIFLRADDKTVCIDLRPEQKTIPTKIFEASVHGVMPIEKEITDQCELLNTISTKWNPGANLRAQELINSAKHTYFVPIGILSTKINDVVLGDLYLEIPEIGVVNLIDELNVWPVFLEKNKEAYIKNLPQCYTGRRRHRACTLKPNIPDLPSISPAITFDEYNAICEQTPKFEVVQEQLDNDGGSTVLAQKPKALTAEEVEQYAHMNFELNGREYNMLNTLRNKLLDMNDCARYCDHDLKSMGRGYSRHRF</sequence>
<proteinExistence type="predicted"/>
<dbReference type="Proteomes" id="UP000823941">
    <property type="component" value="Chromosome 29"/>
</dbReference>
<evidence type="ECO:0008006" key="3">
    <source>
        <dbReference type="Google" id="ProtNLM"/>
    </source>
</evidence>